<sequence length="279" mass="29613">MDKFAISAIHDSKFHGTAHRLREGVVVVANDHPGAGDESATIDTESAVVSGSRTELHSDTAALVFEGVTKTYRRGGETISILDQADLEVRSGEIVALIGRSGSGKSTTLYLAAALDDPDSGRVAVHGAELRPMSASARAELRRRHVGFIFQFFYLIPSLTVLENVALPLVLDHRRGREAAMKALDSVGLSHRAAHVPSELSGGEMQRAAIARAMVGEPTLLLADEPTGSLDAATGERVMNQLVAASRRQGCAVLLVTHDLGVAQAADRIVRLEGGRLVQ</sequence>
<evidence type="ECO:0000313" key="6">
    <source>
        <dbReference type="Proteomes" id="UP000503540"/>
    </source>
</evidence>
<evidence type="ECO:0000259" key="4">
    <source>
        <dbReference type="PROSITE" id="PS50893"/>
    </source>
</evidence>
<dbReference type="GO" id="GO:0005524">
    <property type="term" value="F:ATP binding"/>
    <property type="evidence" value="ECO:0007669"/>
    <property type="project" value="UniProtKB-KW"/>
</dbReference>
<keyword evidence="6" id="KW-1185">Reference proteome</keyword>
<keyword evidence="2" id="KW-0547">Nucleotide-binding</keyword>
<dbReference type="KEGG" id="nah:F5544_18450"/>
<proteinExistence type="predicted"/>
<dbReference type="PROSITE" id="PS00211">
    <property type="entry name" value="ABC_TRANSPORTER_1"/>
    <property type="match status" value="1"/>
</dbReference>
<dbReference type="InterPro" id="IPR017871">
    <property type="entry name" value="ABC_transporter-like_CS"/>
</dbReference>
<dbReference type="Pfam" id="PF00005">
    <property type="entry name" value="ABC_tran"/>
    <property type="match status" value="1"/>
</dbReference>
<dbReference type="GO" id="GO:0022857">
    <property type="term" value="F:transmembrane transporter activity"/>
    <property type="evidence" value="ECO:0007669"/>
    <property type="project" value="UniProtKB-ARBA"/>
</dbReference>
<evidence type="ECO:0000313" key="5">
    <source>
        <dbReference type="EMBL" id="QIS11564.1"/>
    </source>
</evidence>
<evidence type="ECO:0000256" key="1">
    <source>
        <dbReference type="ARBA" id="ARBA00022448"/>
    </source>
</evidence>
<dbReference type="InterPro" id="IPR027417">
    <property type="entry name" value="P-loop_NTPase"/>
</dbReference>
<dbReference type="PANTHER" id="PTHR24220:SF659">
    <property type="entry name" value="TRANSPORTER, PUTATIVE-RELATED"/>
    <property type="match status" value="1"/>
</dbReference>
<keyword evidence="1" id="KW-0813">Transport</keyword>
<organism evidence="5 6">
    <name type="scientific">Nocardia arthritidis</name>
    <dbReference type="NCBI Taxonomy" id="228602"/>
    <lineage>
        <taxon>Bacteria</taxon>
        <taxon>Bacillati</taxon>
        <taxon>Actinomycetota</taxon>
        <taxon>Actinomycetes</taxon>
        <taxon>Mycobacteriales</taxon>
        <taxon>Nocardiaceae</taxon>
        <taxon>Nocardia</taxon>
    </lineage>
</organism>
<dbReference type="SUPFAM" id="SSF52540">
    <property type="entry name" value="P-loop containing nucleoside triphosphate hydrolases"/>
    <property type="match status" value="1"/>
</dbReference>
<name>A0A6G9YEH0_9NOCA</name>
<dbReference type="SMART" id="SM00382">
    <property type="entry name" value="AAA"/>
    <property type="match status" value="1"/>
</dbReference>
<dbReference type="PANTHER" id="PTHR24220">
    <property type="entry name" value="IMPORT ATP-BINDING PROTEIN"/>
    <property type="match status" value="1"/>
</dbReference>
<reference evidence="5 6" key="1">
    <citation type="journal article" date="2019" name="ACS Chem. Biol.">
        <title>Identification and Mobilization of a Cryptic Antibiotic Biosynthesis Gene Locus from a Human-Pathogenic Nocardia Isolate.</title>
        <authorList>
            <person name="Herisse M."/>
            <person name="Ishida K."/>
            <person name="Porter J.L."/>
            <person name="Howden B."/>
            <person name="Hertweck C."/>
            <person name="Stinear T.P."/>
            <person name="Pidot S.J."/>
        </authorList>
    </citation>
    <scope>NUCLEOTIDE SEQUENCE [LARGE SCALE GENOMIC DNA]</scope>
    <source>
        <strain evidence="5 6">AUSMDU00012717</strain>
    </source>
</reference>
<dbReference type="Gene3D" id="3.40.50.300">
    <property type="entry name" value="P-loop containing nucleotide triphosphate hydrolases"/>
    <property type="match status" value="1"/>
</dbReference>
<dbReference type="InterPro" id="IPR015854">
    <property type="entry name" value="ABC_transpr_LolD-like"/>
</dbReference>
<protein>
    <submittedName>
        <fullName evidence="5">ATP-binding cassette domain-containing protein</fullName>
    </submittedName>
</protein>
<dbReference type="GO" id="GO:0005886">
    <property type="term" value="C:plasma membrane"/>
    <property type="evidence" value="ECO:0007669"/>
    <property type="project" value="TreeGrafter"/>
</dbReference>
<dbReference type="EMBL" id="CP046172">
    <property type="protein sequence ID" value="QIS11564.1"/>
    <property type="molecule type" value="Genomic_DNA"/>
</dbReference>
<evidence type="ECO:0000256" key="2">
    <source>
        <dbReference type="ARBA" id="ARBA00022741"/>
    </source>
</evidence>
<evidence type="ECO:0000256" key="3">
    <source>
        <dbReference type="ARBA" id="ARBA00022840"/>
    </source>
</evidence>
<accession>A0A6G9YEH0</accession>
<dbReference type="AlphaFoldDB" id="A0A6G9YEH0"/>
<feature type="domain" description="ABC transporter" evidence="4">
    <location>
        <begin position="63"/>
        <end position="278"/>
    </location>
</feature>
<dbReference type="InterPro" id="IPR003593">
    <property type="entry name" value="AAA+_ATPase"/>
</dbReference>
<dbReference type="InterPro" id="IPR017911">
    <property type="entry name" value="MacB-like_ATP-bd"/>
</dbReference>
<dbReference type="InterPro" id="IPR003439">
    <property type="entry name" value="ABC_transporter-like_ATP-bd"/>
</dbReference>
<dbReference type="GO" id="GO:0098796">
    <property type="term" value="C:membrane protein complex"/>
    <property type="evidence" value="ECO:0007669"/>
    <property type="project" value="UniProtKB-ARBA"/>
</dbReference>
<dbReference type="GO" id="GO:0016887">
    <property type="term" value="F:ATP hydrolysis activity"/>
    <property type="evidence" value="ECO:0007669"/>
    <property type="project" value="InterPro"/>
</dbReference>
<dbReference type="FunFam" id="3.40.50.300:FF:000032">
    <property type="entry name" value="Export ABC transporter ATP-binding protein"/>
    <property type="match status" value="1"/>
</dbReference>
<keyword evidence="3 5" id="KW-0067">ATP-binding</keyword>
<gene>
    <name evidence="5" type="ORF">F5544_18450</name>
</gene>
<dbReference type="PROSITE" id="PS50893">
    <property type="entry name" value="ABC_TRANSPORTER_2"/>
    <property type="match status" value="1"/>
</dbReference>
<dbReference type="Proteomes" id="UP000503540">
    <property type="component" value="Chromosome"/>
</dbReference>
<dbReference type="CDD" id="cd03255">
    <property type="entry name" value="ABC_MJ0796_LolCDE_FtsE"/>
    <property type="match status" value="1"/>
</dbReference>